<dbReference type="EMBL" id="JAUDZG010000002">
    <property type="protein sequence ID" value="KAK3309019.1"/>
    <property type="molecule type" value="Genomic_DNA"/>
</dbReference>
<reference evidence="1" key="2">
    <citation type="submission" date="2023-06" db="EMBL/GenBank/DDBJ databases">
        <authorList>
            <consortium name="Lawrence Berkeley National Laboratory"/>
            <person name="Mondo S.J."/>
            <person name="Hensen N."/>
            <person name="Bonometti L."/>
            <person name="Westerberg I."/>
            <person name="Brannstrom I.O."/>
            <person name="Guillou S."/>
            <person name="Cros-Aarteil S."/>
            <person name="Calhoun S."/>
            <person name="Haridas S."/>
            <person name="Kuo A."/>
            <person name="Pangilinan J."/>
            <person name="Riley R."/>
            <person name="Labutti K."/>
            <person name="Andreopoulos B."/>
            <person name="Lipzen A."/>
            <person name="Chen C."/>
            <person name="Yanf M."/>
            <person name="Daum C."/>
            <person name="Ng V."/>
            <person name="Clum A."/>
            <person name="Steindorff A."/>
            <person name="Ohm R."/>
            <person name="Martin F."/>
            <person name="Silar P."/>
            <person name="Natvig D."/>
            <person name="Lalanne C."/>
            <person name="Gautier V."/>
            <person name="Ament-Velasquez S.L."/>
            <person name="Kruys A."/>
            <person name="Hutchinson M.I."/>
            <person name="Powell A.J."/>
            <person name="Barry K."/>
            <person name="Miller A.N."/>
            <person name="Grigoriev I.V."/>
            <person name="Debuchy R."/>
            <person name="Gladieux P."/>
            <person name="Thoren M.H."/>
            <person name="Johannesson H."/>
        </authorList>
    </citation>
    <scope>NUCLEOTIDE SEQUENCE</scope>
    <source>
        <strain evidence="1">CBS 333.67</strain>
    </source>
</reference>
<protein>
    <submittedName>
        <fullName evidence="1">Uncharacterized protein</fullName>
    </submittedName>
</protein>
<name>A0AAJ0M4Y8_9PEZI</name>
<evidence type="ECO:0000313" key="2">
    <source>
        <dbReference type="Proteomes" id="UP001273166"/>
    </source>
</evidence>
<gene>
    <name evidence="1" type="ORF">B0T15DRAFT_126991</name>
</gene>
<dbReference type="GeneID" id="87880527"/>
<reference evidence="1" key="1">
    <citation type="journal article" date="2023" name="Mol. Phylogenet. Evol.">
        <title>Genome-scale phylogeny and comparative genomics of the fungal order Sordariales.</title>
        <authorList>
            <person name="Hensen N."/>
            <person name="Bonometti L."/>
            <person name="Westerberg I."/>
            <person name="Brannstrom I.O."/>
            <person name="Guillou S."/>
            <person name="Cros-Aarteil S."/>
            <person name="Calhoun S."/>
            <person name="Haridas S."/>
            <person name="Kuo A."/>
            <person name="Mondo S."/>
            <person name="Pangilinan J."/>
            <person name="Riley R."/>
            <person name="LaButti K."/>
            <person name="Andreopoulos B."/>
            <person name="Lipzen A."/>
            <person name="Chen C."/>
            <person name="Yan M."/>
            <person name="Daum C."/>
            <person name="Ng V."/>
            <person name="Clum A."/>
            <person name="Steindorff A."/>
            <person name="Ohm R.A."/>
            <person name="Martin F."/>
            <person name="Silar P."/>
            <person name="Natvig D.O."/>
            <person name="Lalanne C."/>
            <person name="Gautier V."/>
            <person name="Ament-Velasquez S.L."/>
            <person name="Kruys A."/>
            <person name="Hutchinson M.I."/>
            <person name="Powell A.J."/>
            <person name="Barry K."/>
            <person name="Miller A.N."/>
            <person name="Grigoriev I.V."/>
            <person name="Debuchy R."/>
            <person name="Gladieux P."/>
            <person name="Hiltunen Thoren M."/>
            <person name="Johannesson H."/>
        </authorList>
    </citation>
    <scope>NUCLEOTIDE SEQUENCE</scope>
    <source>
        <strain evidence="1">CBS 333.67</strain>
    </source>
</reference>
<proteinExistence type="predicted"/>
<evidence type="ECO:0000313" key="1">
    <source>
        <dbReference type="EMBL" id="KAK3309019.1"/>
    </source>
</evidence>
<sequence length="107" mass="11393">MYLCVCVGGVCANILGSVEAWEIRSKHHLLRILLRVETGPASHGVVGVCLNWQVSSKGDGLLLYPLSPLAPSLTSLSTTNVLFCMSCSVTSNPLLQGGWEETPPLAK</sequence>
<accession>A0AAJ0M4Y8</accession>
<dbReference type="Proteomes" id="UP001273166">
    <property type="component" value="Unassembled WGS sequence"/>
</dbReference>
<keyword evidence="2" id="KW-1185">Reference proteome</keyword>
<organism evidence="1 2">
    <name type="scientific">Chaetomium strumarium</name>
    <dbReference type="NCBI Taxonomy" id="1170767"/>
    <lineage>
        <taxon>Eukaryota</taxon>
        <taxon>Fungi</taxon>
        <taxon>Dikarya</taxon>
        <taxon>Ascomycota</taxon>
        <taxon>Pezizomycotina</taxon>
        <taxon>Sordariomycetes</taxon>
        <taxon>Sordariomycetidae</taxon>
        <taxon>Sordariales</taxon>
        <taxon>Chaetomiaceae</taxon>
        <taxon>Chaetomium</taxon>
    </lineage>
</organism>
<dbReference type="RefSeq" id="XP_062724799.1">
    <property type="nucleotide sequence ID" value="XM_062861698.1"/>
</dbReference>
<comment type="caution">
    <text evidence="1">The sequence shown here is derived from an EMBL/GenBank/DDBJ whole genome shotgun (WGS) entry which is preliminary data.</text>
</comment>
<dbReference type="AlphaFoldDB" id="A0AAJ0M4Y8"/>